<keyword evidence="2" id="KW-1185">Reference proteome</keyword>
<accession>A0A8I0T3W9</accession>
<gene>
    <name evidence="1" type="ORF">PPEP_a2290</name>
</gene>
<protein>
    <submittedName>
        <fullName evidence="1">Uncharacterized protein</fullName>
    </submittedName>
</protein>
<reference evidence="1 2" key="1">
    <citation type="submission" date="2015-06" db="EMBL/GenBank/DDBJ databases">
        <title>Genome sequence of Pseudoalteromonas peptidolytica.</title>
        <authorList>
            <person name="Xie B.-B."/>
            <person name="Rong J.-C."/>
            <person name="Qin Q.-L."/>
            <person name="Zhang Y.-Z."/>
        </authorList>
    </citation>
    <scope>NUCLEOTIDE SEQUENCE [LARGE SCALE GENOMIC DNA]</scope>
    <source>
        <strain evidence="1 2">F12-50-A1</strain>
    </source>
</reference>
<sequence>MGSNMAYTTPASAPKTMDMNNLLGAKSVNFLNKLILQSLF</sequence>
<proteinExistence type="predicted"/>
<evidence type="ECO:0000313" key="1">
    <source>
        <dbReference type="EMBL" id="MBE0344659.1"/>
    </source>
</evidence>
<dbReference type="EMBL" id="AQHF01000017">
    <property type="protein sequence ID" value="MBE0344659.1"/>
    <property type="molecule type" value="Genomic_DNA"/>
</dbReference>
<organism evidence="1 2">
    <name type="scientific">Pseudoalteromonas peptidolytica F12-50-A1</name>
    <dbReference type="NCBI Taxonomy" id="1315280"/>
    <lineage>
        <taxon>Bacteria</taxon>
        <taxon>Pseudomonadati</taxon>
        <taxon>Pseudomonadota</taxon>
        <taxon>Gammaproteobacteria</taxon>
        <taxon>Alteromonadales</taxon>
        <taxon>Pseudoalteromonadaceae</taxon>
        <taxon>Pseudoalteromonas</taxon>
    </lineage>
</organism>
<dbReference type="Proteomes" id="UP000660708">
    <property type="component" value="Unassembled WGS sequence"/>
</dbReference>
<comment type="caution">
    <text evidence="1">The sequence shown here is derived from an EMBL/GenBank/DDBJ whole genome shotgun (WGS) entry which is preliminary data.</text>
</comment>
<name>A0A8I0T3W9_9GAMM</name>
<dbReference type="AlphaFoldDB" id="A0A8I0T3W9"/>
<evidence type="ECO:0000313" key="2">
    <source>
        <dbReference type="Proteomes" id="UP000660708"/>
    </source>
</evidence>